<gene>
    <name evidence="5" type="ORF">SAMN05421510_101826</name>
</gene>
<keyword evidence="2" id="KW-0547">Nucleotide-binding</keyword>
<dbReference type="Pfam" id="PF00004">
    <property type="entry name" value="AAA"/>
    <property type="match status" value="1"/>
</dbReference>
<organism evidence="5 6">
    <name type="scientific">Nitrosomonas ureae</name>
    <dbReference type="NCBI Taxonomy" id="44577"/>
    <lineage>
        <taxon>Bacteria</taxon>
        <taxon>Pseudomonadati</taxon>
        <taxon>Pseudomonadota</taxon>
        <taxon>Betaproteobacteria</taxon>
        <taxon>Nitrosomonadales</taxon>
        <taxon>Nitrosomonadaceae</taxon>
        <taxon>Nitrosomonas</taxon>
    </lineage>
</organism>
<dbReference type="Proteomes" id="UP000181998">
    <property type="component" value="Unassembled WGS sequence"/>
</dbReference>
<dbReference type="RefSeq" id="WP_074720715.1">
    <property type="nucleotide sequence ID" value="NZ_FOFX01000018.1"/>
</dbReference>
<evidence type="ECO:0000256" key="3">
    <source>
        <dbReference type="ARBA" id="ARBA00022840"/>
    </source>
</evidence>
<dbReference type="OrthoDB" id="9802352at2"/>
<evidence type="ECO:0000256" key="1">
    <source>
        <dbReference type="ARBA" id="ARBA00006914"/>
    </source>
</evidence>
<name>A0A1H9D0F2_9PROT</name>
<dbReference type="GO" id="GO:0005524">
    <property type="term" value="F:ATP binding"/>
    <property type="evidence" value="ECO:0007669"/>
    <property type="project" value="UniProtKB-KW"/>
</dbReference>
<protein>
    <submittedName>
        <fullName evidence="5">ATPase family associated with various cellular activities (AAA)</fullName>
    </submittedName>
</protein>
<keyword evidence="3" id="KW-0067">ATP-binding</keyword>
<dbReference type="AlphaFoldDB" id="A0A1H9D0F2"/>
<dbReference type="PANTHER" id="PTHR23073">
    <property type="entry name" value="26S PROTEASOME REGULATORY SUBUNIT"/>
    <property type="match status" value="1"/>
</dbReference>
<comment type="similarity">
    <text evidence="1">Belongs to the AAA ATPase family.</text>
</comment>
<dbReference type="CDD" id="cd19481">
    <property type="entry name" value="RecA-like_protease"/>
    <property type="match status" value="1"/>
</dbReference>
<dbReference type="EMBL" id="FOFX01000018">
    <property type="protein sequence ID" value="SEQ06966.1"/>
    <property type="molecule type" value="Genomic_DNA"/>
</dbReference>
<dbReference type="InterPro" id="IPR027417">
    <property type="entry name" value="P-loop_NTPase"/>
</dbReference>
<dbReference type="SMART" id="SM00382">
    <property type="entry name" value="AAA"/>
    <property type="match status" value="1"/>
</dbReference>
<proteinExistence type="inferred from homology"/>
<reference evidence="5 6" key="1">
    <citation type="submission" date="2016-10" db="EMBL/GenBank/DDBJ databases">
        <authorList>
            <person name="de Groot N.N."/>
        </authorList>
    </citation>
    <scope>NUCLEOTIDE SEQUENCE [LARGE SCALE GENOMIC DNA]</scope>
    <source>
        <strain evidence="5 6">Nm9</strain>
    </source>
</reference>
<evidence type="ECO:0000259" key="4">
    <source>
        <dbReference type="SMART" id="SM00382"/>
    </source>
</evidence>
<evidence type="ECO:0000313" key="6">
    <source>
        <dbReference type="Proteomes" id="UP000181998"/>
    </source>
</evidence>
<dbReference type="InterPro" id="IPR003593">
    <property type="entry name" value="AAA+_ATPase"/>
</dbReference>
<feature type="domain" description="AAA+ ATPase" evidence="4">
    <location>
        <begin position="478"/>
        <end position="610"/>
    </location>
</feature>
<dbReference type="GO" id="GO:0016887">
    <property type="term" value="F:ATP hydrolysis activity"/>
    <property type="evidence" value="ECO:0007669"/>
    <property type="project" value="InterPro"/>
</dbReference>
<dbReference type="SUPFAM" id="SSF52540">
    <property type="entry name" value="P-loop containing nucleoside triphosphate hydrolases"/>
    <property type="match status" value="1"/>
</dbReference>
<sequence length="711" mass="80243">MNHQVSIFEHVPRNLQGHSLLHFYAAVHCLLHYIRRLNGIVGKELETTFKEYPFLSNYRAEIQQYVPETVHWEQAAIWWEREITTWEQKCVEHLPLRAVGDISNASFASRIALVIVGLVDEDSRFGTLFAHLQAPLNYRRPCLEIVGQMLANNSIEGWNICQPLLNGFVTIPNRDAPRSEWVLRIPALLWNVIKGMERLHGSSWYQVHQQEKLPKIQELIFSGEYLHQLEQAALLITQGKIKAIVLRGMQGSERLDVISAIAGKLGYGVIEISFPTVKTKDEHENNESRFENLGPLCTLSHCMPVFTYDLGPGETADLQVLPCYNGPIGVLLGLEGGLRGALAEQALSLTIPMTDADLRLRHWSKTLNDHAGMDLREISERFQIPGAYIRQAGNIAITNAALEQRERIDINDIRLACRTLNRQVLDSLATRLEVEGSWEQLVVSDPVAVKLRELELRCRHRERLAERLGPAFRSTSNRGVRALLTGNSGTGKTFAAKILAAELGMDLYRVDLSAIINKYIGETEKNLHRVLSRAEELDVILLLDEGDSLLGNRTEVKSSNDRYANLETNYLLQRLENYNGIVVVTTNASQSIDNAFQRRMDIVINFTPPQAEERLRIWQFHLPVNHGVDDNHLETIATRFPLSGGQIRNAALHATLLALDDFSQAVRHYHIDAAIESEYSKAGALFPTTEINNRIIDRHSGMVAFIDLLAN</sequence>
<evidence type="ECO:0000256" key="2">
    <source>
        <dbReference type="ARBA" id="ARBA00022741"/>
    </source>
</evidence>
<dbReference type="Gene3D" id="3.40.50.300">
    <property type="entry name" value="P-loop containing nucleotide triphosphate hydrolases"/>
    <property type="match status" value="1"/>
</dbReference>
<accession>A0A1H9D0F2</accession>
<dbReference type="InterPro" id="IPR050221">
    <property type="entry name" value="26S_Proteasome_ATPase"/>
</dbReference>
<evidence type="ECO:0000313" key="5">
    <source>
        <dbReference type="EMBL" id="SEQ06966.1"/>
    </source>
</evidence>
<dbReference type="InterPro" id="IPR003959">
    <property type="entry name" value="ATPase_AAA_core"/>
</dbReference>